<evidence type="ECO:0000256" key="5">
    <source>
        <dbReference type="ARBA" id="ARBA00022989"/>
    </source>
</evidence>
<comment type="subcellular location">
    <subcellularLocation>
        <location evidence="1">Membrane</location>
        <topology evidence="1">Multi-pass membrane protein</topology>
    </subcellularLocation>
</comment>
<dbReference type="PATRIC" id="fig|908627.4.peg.3951"/>
<evidence type="ECO:0000313" key="9">
    <source>
        <dbReference type="Proteomes" id="UP000035963"/>
    </source>
</evidence>
<evidence type="ECO:0000256" key="1">
    <source>
        <dbReference type="ARBA" id="ARBA00004141"/>
    </source>
</evidence>
<dbReference type="EMBL" id="AEJF01000113">
    <property type="protein sequence ID" value="KLU24921.1"/>
    <property type="molecule type" value="Genomic_DNA"/>
</dbReference>
<sequence>MEHTLSTDMPKPGASIRKATAENPSARVFDVGINERLPLPQLAVLALQNVFGMTGMFVFPGLLGRAFHLTDPQIAYLYGMTFMTCGIITILQSVLLLRLPVAQGPYAGSFGALLTVGHLQSGGLGTAFGSFFVASLIWCLLTVPIRGRSVAGMFARHLRVPIISGMIVMLIVVQIASVALPAWIGSPKNPGFPVVNLLSGAVAVAGIVFAMLWGGRRLRRVAILLGLALGTLAYTLFQPVSFAAVAAAPLVVEPRIFPFGFGVRPDLVAVFLLVLIPAGMGSMALYQTVAEWGNETLSPGRMSEGLFGVALGSVVAAVWGGFSTIAYPDNIGILRATRVGSRFVTLAAGILLIVLGGCVKFDMLLVVVPIPVISAAATLLFGIVFMHGVHILAQVEWDDRRLIASGLAFLVGLGGLFISPDVIRAMPLMLQLVLQQPVISGGLTLVILHSLLCSKQQPSSTSSAARSRAQNQA</sequence>
<dbReference type="NCBIfam" id="NF037981">
    <property type="entry name" value="NCS2_1"/>
    <property type="match status" value="1"/>
</dbReference>
<evidence type="ECO:0000256" key="6">
    <source>
        <dbReference type="ARBA" id="ARBA00023136"/>
    </source>
</evidence>
<dbReference type="GO" id="GO:0042907">
    <property type="term" value="F:xanthine transmembrane transporter activity"/>
    <property type="evidence" value="ECO:0007669"/>
    <property type="project" value="TreeGrafter"/>
</dbReference>
<feature type="transmembrane region" description="Helical" evidence="7">
    <location>
        <begin position="306"/>
        <end position="327"/>
    </location>
</feature>
<dbReference type="PANTHER" id="PTHR42810:SF2">
    <property type="entry name" value="PURINE PERMEASE C1399.01C-RELATED"/>
    <property type="match status" value="1"/>
</dbReference>
<dbReference type="Proteomes" id="UP000035963">
    <property type="component" value="Unassembled WGS sequence"/>
</dbReference>
<proteinExistence type="inferred from homology"/>
<feature type="transmembrane region" description="Helical" evidence="7">
    <location>
        <begin position="42"/>
        <end position="63"/>
    </location>
</feature>
<dbReference type="Pfam" id="PF00860">
    <property type="entry name" value="Xan_ur_permease"/>
    <property type="match status" value="1"/>
</dbReference>
<feature type="transmembrane region" description="Helical" evidence="7">
    <location>
        <begin position="339"/>
        <end position="359"/>
    </location>
</feature>
<feature type="transmembrane region" description="Helical" evidence="7">
    <location>
        <begin position="119"/>
        <end position="141"/>
    </location>
</feature>
<dbReference type="InterPro" id="IPR006043">
    <property type="entry name" value="NCS2"/>
</dbReference>
<keyword evidence="3" id="KW-0813">Transport</keyword>
<organism evidence="8 9">
    <name type="scientific">Caballeronia mineralivorans PML1(12)</name>
    <dbReference type="NCBI Taxonomy" id="908627"/>
    <lineage>
        <taxon>Bacteria</taxon>
        <taxon>Pseudomonadati</taxon>
        <taxon>Pseudomonadota</taxon>
        <taxon>Betaproteobacteria</taxon>
        <taxon>Burkholderiales</taxon>
        <taxon>Burkholderiaceae</taxon>
        <taxon>Caballeronia</taxon>
    </lineage>
</organism>
<keyword evidence="9" id="KW-1185">Reference proteome</keyword>
<keyword evidence="6 7" id="KW-0472">Membrane</keyword>
<feature type="transmembrane region" description="Helical" evidence="7">
    <location>
        <begin position="75"/>
        <end position="99"/>
    </location>
</feature>
<feature type="transmembrane region" description="Helical" evidence="7">
    <location>
        <begin position="366"/>
        <end position="390"/>
    </location>
</feature>
<dbReference type="GO" id="GO:0005886">
    <property type="term" value="C:plasma membrane"/>
    <property type="evidence" value="ECO:0007669"/>
    <property type="project" value="TreeGrafter"/>
</dbReference>
<comment type="similarity">
    <text evidence="2">Belongs to the nucleobase:cation symporter-2 (NCS2) (TC 2.A.40) family.</text>
</comment>
<evidence type="ECO:0000313" key="8">
    <source>
        <dbReference type="EMBL" id="KLU24921.1"/>
    </source>
</evidence>
<dbReference type="OrthoDB" id="9805749at2"/>
<keyword evidence="4 7" id="KW-0812">Transmembrane</keyword>
<keyword evidence="5 7" id="KW-1133">Transmembrane helix</keyword>
<comment type="caution">
    <text evidence="8">The sequence shown here is derived from an EMBL/GenBank/DDBJ whole genome shotgun (WGS) entry which is preliminary data.</text>
</comment>
<protein>
    <submittedName>
        <fullName evidence="8">Membrane protein</fullName>
    </submittedName>
</protein>
<feature type="transmembrane region" description="Helical" evidence="7">
    <location>
        <begin position="162"/>
        <end position="184"/>
    </location>
</feature>
<feature type="transmembrane region" description="Helical" evidence="7">
    <location>
        <begin position="267"/>
        <end position="286"/>
    </location>
</feature>
<feature type="transmembrane region" description="Helical" evidence="7">
    <location>
        <begin position="221"/>
        <end position="247"/>
    </location>
</feature>
<feature type="transmembrane region" description="Helical" evidence="7">
    <location>
        <begin position="402"/>
        <end position="420"/>
    </location>
</feature>
<reference evidence="8 9" key="1">
    <citation type="journal article" date="2015" name="Genome Announc.">
        <title>Draft Genome Sequence of Burkholderia sp. Strain PML1(12), an Ectomycorrhizosphere-Inhabiting Bacterium with Effective Mineral-Weathering Ability.</title>
        <authorList>
            <person name="Uroz S."/>
            <person name="Oger P."/>
        </authorList>
    </citation>
    <scope>NUCLEOTIDE SEQUENCE [LARGE SCALE GENOMIC DNA]</scope>
    <source>
        <strain evidence="9">PML1(12)</strain>
    </source>
</reference>
<evidence type="ECO:0000256" key="7">
    <source>
        <dbReference type="SAM" id="Phobius"/>
    </source>
</evidence>
<name>A0A0J1CX09_9BURK</name>
<evidence type="ECO:0000256" key="2">
    <source>
        <dbReference type="ARBA" id="ARBA00008821"/>
    </source>
</evidence>
<gene>
    <name evidence="8" type="ORF">EOS_17640</name>
</gene>
<feature type="transmembrane region" description="Helical" evidence="7">
    <location>
        <begin position="190"/>
        <end position="214"/>
    </location>
</feature>
<accession>A0A0J1CX09</accession>
<evidence type="ECO:0000256" key="3">
    <source>
        <dbReference type="ARBA" id="ARBA00022448"/>
    </source>
</evidence>
<dbReference type="PANTHER" id="PTHR42810">
    <property type="entry name" value="PURINE PERMEASE C1399.01C-RELATED"/>
    <property type="match status" value="1"/>
</dbReference>
<evidence type="ECO:0000256" key="4">
    <source>
        <dbReference type="ARBA" id="ARBA00022692"/>
    </source>
</evidence>
<dbReference type="AlphaFoldDB" id="A0A0J1CX09"/>